<feature type="domain" description="Ig-like" evidence="9">
    <location>
        <begin position="112"/>
        <end position="175"/>
    </location>
</feature>
<accession>A0A7K9ETH0</accession>
<dbReference type="InterPro" id="IPR013162">
    <property type="entry name" value="CD80_C2-set"/>
</dbReference>
<dbReference type="Gene3D" id="2.60.40.10">
    <property type="entry name" value="Immunoglobulins"/>
    <property type="match status" value="2"/>
</dbReference>
<keyword evidence="8" id="KW-0325">Glycoprotein</keyword>
<evidence type="ECO:0000313" key="12">
    <source>
        <dbReference type="Proteomes" id="UP000578343"/>
    </source>
</evidence>
<feature type="non-terminal residue" evidence="10">
    <location>
        <position position="176"/>
    </location>
</feature>
<reference evidence="10 12" key="1">
    <citation type="submission" date="2019-09" db="EMBL/GenBank/DDBJ databases">
        <title>Bird 10,000 Genomes (B10K) Project - Family phase.</title>
        <authorList>
            <person name="Zhang G."/>
        </authorList>
    </citation>
    <scope>NUCLEOTIDE SEQUENCE [LARGE SCALE GENOMIC DNA]</scope>
    <source>
        <strain evidence="10">B10K-DU-001-21</strain>
        <tissue evidence="10">Muscle</tissue>
    </source>
</reference>
<dbReference type="SUPFAM" id="SSF48726">
    <property type="entry name" value="Immunoglobulin"/>
    <property type="match status" value="2"/>
</dbReference>
<sequence length="176" mass="19196">VGSSSLLTCPPNSNITMVAWKINPKIGGPCTLAYRPDKNKTHTTNCSDSMNWKFRTEQELALEIRRVGIAHEGNYTCEVAGKEGNFHKRYRLTVLVPPRLMLYCDGHGNPICEAAAGKPPAQISWVPEGNATHKEEGHDNGTVTVLSRFTICSTNMINATCIVSHPSGKQSKSIAC</sequence>
<dbReference type="InterPro" id="IPR013783">
    <property type="entry name" value="Ig-like_fold"/>
</dbReference>
<keyword evidence="7" id="KW-0675">Receptor</keyword>
<evidence type="ECO:0000256" key="5">
    <source>
        <dbReference type="ARBA" id="ARBA00023136"/>
    </source>
</evidence>
<dbReference type="Proteomes" id="UP000578343">
    <property type="component" value="Unassembled WGS sequence"/>
</dbReference>
<keyword evidence="4" id="KW-1133">Transmembrane helix</keyword>
<keyword evidence="12" id="KW-1185">Reference proteome</keyword>
<dbReference type="GO" id="GO:0150077">
    <property type="term" value="P:regulation of neuroinflammatory response"/>
    <property type="evidence" value="ECO:0007669"/>
    <property type="project" value="InterPro"/>
</dbReference>
<comment type="subcellular location">
    <subcellularLocation>
        <location evidence="1">Membrane</location>
        <topology evidence="1">Single-pass membrane protein</topology>
    </subcellularLocation>
</comment>
<dbReference type="EMBL" id="VWZK01020527">
    <property type="protein sequence ID" value="NXG80119.1"/>
    <property type="molecule type" value="Genomic_DNA"/>
</dbReference>
<protein>
    <submittedName>
        <fullName evidence="10">MOR1A protein</fullName>
    </submittedName>
</protein>
<dbReference type="AlphaFoldDB" id="A0A7K9ETH0"/>
<comment type="similarity">
    <text evidence="2">Belongs to the CD200R family.</text>
</comment>
<organism evidence="10 12">
    <name type="scientific">Baryphthengus martii</name>
    <name type="common">Rufous motmot</name>
    <dbReference type="NCBI Taxonomy" id="176943"/>
    <lineage>
        <taxon>Eukaryota</taxon>
        <taxon>Metazoa</taxon>
        <taxon>Chordata</taxon>
        <taxon>Craniata</taxon>
        <taxon>Vertebrata</taxon>
        <taxon>Euteleostomi</taxon>
        <taxon>Archelosauria</taxon>
        <taxon>Archosauria</taxon>
        <taxon>Dinosauria</taxon>
        <taxon>Saurischia</taxon>
        <taxon>Theropoda</taxon>
        <taxon>Coelurosauria</taxon>
        <taxon>Aves</taxon>
        <taxon>Neognathae</taxon>
        <taxon>Neoaves</taxon>
        <taxon>Telluraves</taxon>
        <taxon>Coraciimorphae</taxon>
        <taxon>Coraciiformes</taxon>
        <taxon>Momotidae</taxon>
        <taxon>Baryphthengus</taxon>
    </lineage>
</organism>
<evidence type="ECO:0000256" key="8">
    <source>
        <dbReference type="ARBA" id="ARBA00023180"/>
    </source>
</evidence>
<gene>
    <name evidence="10" type="primary">Cd200r1a_0</name>
    <name evidence="11" type="synonym">Cd200r1a_1</name>
    <name evidence="10" type="ORF">BARMAR_R07699</name>
    <name evidence="11" type="ORF">BARMAR_R07700</name>
</gene>
<dbReference type="EMBL" id="VWZK01020527">
    <property type="protein sequence ID" value="NXG80116.1"/>
    <property type="molecule type" value="Genomic_DNA"/>
</dbReference>
<feature type="non-terminal residue" evidence="10">
    <location>
        <position position="1"/>
    </location>
</feature>
<dbReference type="InterPro" id="IPR007110">
    <property type="entry name" value="Ig-like_dom"/>
</dbReference>
<dbReference type="InterPro" id="IPR013106">
    <property type="entry name" value="Ig_V-set"/>
</dbReference>
<evidence type="ECO:0000256" key="4">
    <source>
        <dbReference type="ARBA" id="ARBA00022989"/>
    </source>
</evidence>
<evidence type="ECO:0000313" key="11">
    <source>
        <dbReference type="EMBL" id="NXG80119.1"/>
    </source>
</evidence>
<proteinExistence type="inferred from homology"/>
<evidence type="ECO:0000256" key="7">
    <source>
        <dbReference type="ARBA" id="ARBA00023170"/>
    </source>
</evidence>
<keyword evidence="5" id="KW-0472">Membrane</keyword>
<dbReference type="GO" id="GO:0038023">
    <property type="term" value="F:signaling receptor activity"/>
    <property type="evidence" value="ECO:0007669"/>
    <property type="project" value="InterPro"/>
</dbReference>
<dbReference type="InterPro" id="IPR040012">
    <property type="entry name" value="CD200R"/>
</dbReference>
<evidence type="ECO:0000256" key="3">
    <source>
        <dbReference type="ARBA" id="ARBA00022692"/>
    </source>
</evidence>
<name>A0A7K9ETH0_BARMA</name>
<keyword evidence="6" id="KW-1015">Disulfide bond</keyword>
<dbReference type="GO" id="GO:0009897">
    <property type="term" value="C:external side of plasma membrane"/>
    <property type="evidence" value="ECO:0007669"/>
    <property type="project" value="TreeGrafter"/>
</dbReference>
<dbReference type="PANTHER" id="PTHR21462">
    <property type="entry name" value="CELL SURFACE GLYCOPROTEIN OX2 RECEPTOR PRECURSOR"/>
    <property type="match status" value="1"/>
</dbReference>
<evidence type="ECO:0000259" key="9">
    <source>
        <dbReference type="PROSITE" id="PS50835"/>
    </source>
</evidence>
<dbReference type="PANTHER" id="PTHR21462:SF2">
    <property type="entry name" value="CELL SURFACE GLYCOPROTEIN CD200 RECEPTOR 2"/>
    <property type="match status" value="1"/>
</dbReference>
<dbReference type="Pfam" id="PF07686">
    <property type="entry name" value="V-set"/>
    <property type="match status" value="1"/>
</dbReference>
<evidence type="ECO:0000256" key="1">
    <source>
        <dbReference type="ARBA" id="ARBA00004167"/>
    </source>
</evidence>
<comment type="caution">
    <text evidence="10">The sequence shown here is derived from an EMBL/GenBank/DDBJ whole genome shotgun (WGS) entry which is preliminary data.</text>
</comment>
<dbReference type="Pfam" id="PF08205">
    <property type="entry name" value="C2-set_2"/>
    <property type="match status" value="1"/>
</dbReference>
<feature type="domain" description="Ig-like" evidence="9">
    <location>
        <begin position="1"/>
        <end position="93"/>
    </location>
</feature>
<dbReference type="PROSITE" id="PS50835">
    <property type="entry name" value="IG_LIKE"/>
    <property type="match status" value="2"/>
</dbReference>
<evidence type="ECO:0000313" key="10">
    <source>
        <dbReference type="EMBL" id="NXG80116.1"/>
    </source>
</evidence>
<evidence type="ECO:0000256" key="2">
    <source>
        <dbReference type="ARBA" id="ARBA00008215"/>
    </source>
</evidence>
<evidence type="ECO:0000256" key="6">
    <source>
        <dbReference type="ARBA" id="ARBA00023157"/>
    </source>
</evidence>
<dbReference type="OrthoDB" id="8915654at2759"/>
<keyword evidence="3" id="KW-0812">Transmembrane</keyword>
<dbReference type="InterPro" id="IPR036179">
    <property type="entry name" value="Ig-like_dom_sf"/>
</dbReference>